<keyword evidence="4" id="KW-0560">Oxidoreductase</keyword>
<evidence type="ECO:0000313" key="7">
    <source>
        <dbReference type="EMBL" id="KAJ9639738.1"/>
    </source>
</evidence>
<keyword evidence="3" id="KW-0274">FAD</keyword>
<dbReference type="SUPFAM" id="SSF54373">
    <property type="entry name" value="FAD-linked reductases, C-terminal domain"/>
    <property type="match status" value="1"/>
</dbReference>
<evidence type="ECO:0000256" key="5">
    <source>
        <dbReference type="ARBA" id="ARBA00023033"/>
    </source>
</evidence>
<evidence type="ECO:0000256" key="3">
    <source>
        <dbReference type="ARBA" id="ARBA00022827"/>
    </source>
</evidence>
<keyword evidence="2" id="KW-0285">Flavoprotein</keyword>
<evidence type="ECO:0000256" key="1">
    <source>
        <dbReference type="ARBA" id="ARBA00007992"/>
    </source>
</evidence>
<name>A0AA38Y8Y8_9EURO</name>
<dbReference type="PANTHER" id="PTHR13789:SF236">
    <property type="entry name" value="MONOOXYGENASE, PUTATIVE (AFU_ORTHOLOGUE AFUA_6G12060)-RELATED"/>
    <property type="match status" value="1"/>
</dbReference>
<dbReference type="InterPro" id="IPR002938">
    <property type="entry name" value="FAD-bd"/>
</dbReference>
<protein>
    <recommendedName>
        <fullName evidence="6">FAD-binding domain-containing protein</fullName>
    </recommendedName>
</protein>
<sequence length="474" mass="52715">MSQTSNSRRGVGQDGVAYPNSSGIRVIIVGLGYSGAAAAIECHRKGHSVVVYEQWPGISQLGDIIGISGNAAQIVAKWGNGSVHRRLEPLLSYWEANNIRRFDTGEILYPQPMVGYNAGSGYTAPRGPMAIILSNHLRDLGVPVHFGKRIRDFFETEEEAGIIVDGEKVTADCIIACDGVHSKARTFVVGIDDRPYPTGYATYRAWFDAAEAKKNPKLAWMFEGKSDKMETYIGQDMHCILGTCSGMSGVVWNITHKDIYNNVEEEWSFPGKHEDVLEYIKGWNDRIHDVVMATPKAQLVDYKLCWRDPLPTWVSKHARIILIGDSAHPFLPTSAQGAGQAIEDGATIAICLELAGKDKVPLGLRTCERLRYARASLAQQIGKETRDIWHKTDFEQVKKNPQSLSMPLPQWLFGHDPQKYAYDEFSTAATSIEQGTEYEPKNIPPPGQNHRVYDFKAEDASPWVRGEVAPRARL</sequence>
<dbReference type="GO" id="GO:0071949">
    <property type="term" value="F:FAD binding"/>
    <property type="evidence" value="ECO:0007669"/>
    <property type="project" value="InterPro"/>
</dbReference>
<dbReference type="Proteomes" id="UP001172681">
    <property type="component" value="Unassembled WGS sequence"/>
</dbReference>
<dbReference type="PANTHER" id="PTHR13789">
    <property type="entry name" value="MONOOXYGENASE"/>
    <property type="match status" value="1"/>
</dbReference>
<dbReference type="Gene3D" id="3.50.50.60">
    <property type="entry name" value="FAD/NAD(P)-binding domain"/>
    <property type="match status" value="1"/>
</dbReference>
<dbReference type="GO" id="GO:0004497">
    <property type="term" value="F:monooxygenase activity"/>
    <property type="evidence" value="ECO:0007669"/>
    <property type="project" value="UniProtKB-KW"/>
</dbReference>
<keyword evidence="8" id="KW-1185">Reference proteome</keyword>
<proteinExistence type="inferred from homology"/>
<dbReference type="EMBL" id="JAPDRN010000016">
    <property type="protein sequence ID" value="KAJ9639738.1"/>
    <property type="molecule type" value="Genomic_DNA"/>
</dbReference>
<gene>
    <name evidence="7" type="ORF">H2204_003531</name>
</gene>
<dbReference type="AlphaFoldDB" id="A0AA38Y8Y8"/>
<dbReference type="InterPro" id="IPR050493">
    <property type="entry name" value="FAD-dep_Monooxygenase_BioMet"/>
</dbReference>
<evidence type="ECO:0000259" key="6">
    <source>
        <dbReference type="Pfam" id="PF01494"/>
    </source>
</evidence>
<organism evidence="7 8">
    <name type="scientific">Knufia peltigerae</name>
    <dbReference type="NCBI Taxonomy" id="1002370"/>
    <lineage>
        <taxon>Eukaryota</taxon>
        <taxon>Fungi</taxon>
        <taxon>Dikarya</taxon>
        <taxon>Ascomycota</taxon>
        <taxon>Pezizomycotina</taxon>
        <taxon>Eurotiomycetes</taxon>
        <taxon>Chaetothyriomycetidae</taxon>
        <taxon>Chaetothyriales</taxon>
        <taxon>Trichomeriaceae</taxon>
        <taxon>Knufia</taxon>
    </lineage>
</organism>
<accession>A0AA38Y8Y8</accession>
<dbReference type="SUPFAM" id="SSF51905">
    <property type="entry name" value="FAD/NAD(P)-binding domain"/>
    <property type="match status" value="1"/>
</dbReference>
<comment type="caution">
    <text evidence="7">The sequence shown here is derived from an EMBL/GenBank/DDBJ whole genome shotgun (WGS) entry which is preliminary data.</text>
</comment>
<keyword evidence="5" id="KW-0503">Monooxygenase</keyword>
<reference evidence="7" key="1">
    <citation type="submission" date="2022-10" db="EMBL/GenBank/DDBJ databases">
        <title>Culturing micro-colonial fungi from biological soil crusts in the Mojave desert and describing Neophaeococcomyces mojavensis, and introducing the new genera and species Taxawa tesnikishii.</title>
        <authorList>
            <person name="Kurbessoian T."/>
            <person name="Stajich J.E."/>
        </authorList>
    </citation>
    <scope>NUCLEOTIDE SEQUENCE</scope>
    <source>
        <strain evidence="7">TK_35</strain>
    </source>
</reference>
<feature type="domain" description="FAD-binding" evidence="6">
    <location>
        <begin position="132"/>
        <end position="355"/>
    </location>
</feature>
<evidence type="ECO:0000256" key="2">
    <source>
        <dbReference type="ARBA" id="ARBA00022630"/>
    </source>
</evidence>
<evidence type="ECO:0000313" key="8">
    <source>
        <dbReference type="Proteomes" id="UP001172681"/>
    </source>
</evidence>
<evidence type="ECO:0000256" key="4">
    <source>
        <dbReference type="ARBA" id="ARBA00023002"/>
    </source>
</evidence>
<dbReference type="Pfam" id="PF01494">
    <property type="entry name" value="FAD_binding_3"/>
    <property type="match status" value="1"/>
</dbReference>
<dbReference type="PRINTS" id="PR00420">
    <property type="entry name" value="RNGMNOXGNASE"/>
</dbReference>
<dbReference type="InterPro" id="IPR036188">
    <property type="entry name" value="FAD/NAD-bd_sf"/>
</dbReference>
<comment type="similarity">
    <text evidence="1">Belongs to the paxM FAD-dependent monooxygenase family.</text>
</comment>